<evidence type="ECO:0000313" key="4">
    <source>
        <dbReference type="Proteomes" id="UP000028681"/>
    </source>
</evidence>
<dbReference type="GeneID" id="33938234"/>
<dbReference type="Pfam" id="PF18945">
    <property type="entry name" value="VipB_2"/>
    <property type="match status" value="1"/>
</dbReference>
<dbReference type="Pfam" id="PF05943">
    <property type="entry name" value="VipB"/>
    <property type="match status" value="1"/>
</dbReference>
<protein>
    <submittedName>
        <fullName evidence="3">Type VI secretion system protein EvpB</fullName>
    </submittedName>
</protein>
<dbReference type="AlphaFoldDB" id="A0A076LEH3"/>
<feature type="domain" description="TssC1 N-terminal" evidence="1">
    <location>
        <begin position="69"/>
        <end position="369"/>
    </location>
</feature>
<evidence type="ECO:0000259" key="2">
    <source>
        <dbReference type="Pfam" id="PF18945"/>
    </source>
</evidence>
<feature type="domain" description="TssC1 C-terminal" evidence="2">
    <location>
        <begin position="379"/>
        <end position="489"/>
    </location>
</feature>
<dbReference type="HOGENOM" id="CLU_018386_1_0_6"/>
<gene>
    <name evidence="3" type="primary">evpB</name>
    <name evidence="3" type="ORF">ETEE_0462</name>
</gene>
<organism evidence="3 4">
    <name type="scientific">Edwardsiella anguillarum ET080813</name>
    <dbReference type="NCBI Taxonomy" id="667120"/>
    <lineage>
        <taxon>Bacteria</taxon>
        <taxon>Pseudomonadati</taxon>
        <taxon>Pseudomonadota</taxon>
        <taxon>Gammaproteobacteria</taxon>
        <taxon>Enterobacterales</taxon>
        <taxon>Hafniaceae</taxon>
        <taxon>Edwardsiella</taxon>
    </lineage>
</organism>
<dbReference type="PANTHER" id="PTHR35565:SF3">
    <property type="entry name" value="TYPE VI SECRETION SYSTEM SHEATH PROTEIN TSSC1"/>
    <property type="match status" value="1"/>
</dbReference>
<name>A0A076LEH3_9GAMM</name>
<dbReference type="InterPro" id="IPR010269">
    <property type="entry name" value="T6SS_TssC-like"/>
</dbReference>
<dbReference type="Proteomes" id="UP000028681">
    <property type="component" value="Chromosome"/>
</dbReference>
<dbReference type="EMBL" id="CP006664">
    <property type="protein sequence ID" value="AIJ06940.1"/>
    <property type="molecule type" value="Genomic_DNA"/>
</dbReference>
<sequence>MSEQNLPENNAAESAALEGGLLDSIITETRMARSDLEKARARDLLGEWVSEVLSGTVTVSGDVLASIEARIAQIDALLSTQLSAIMHEPDFQRLEGSWRGLHYLVHQSETGTGLKIRMLNVSRKDLIRDFKSAAEFDQSALFKKVYEEEYGTFGGAPFAAMIGDYEFSNHPEDLFLLEEISHVAAAAHAPFLSAASAGMFGLDSLTELSIPRDLAKGFDTVEYAKWKSLRQSEDARYIALALPHVLGRLPYGATTVPVEAFNFEEDVNGKEHGKYLWLNAAYALGTRLTQAYAKYGWCAAIRGAEGGGLVEGLPAHTFTTDDGEVELKCPTEVAITDRREKELAELGFIALTHCKGTDYAAFFSTQSVQKPKEYDSDSANANARISCQLQYIMATSRFAHYLKSMVRDKIGSFMSRSECEYFLNQWISNYVVGSDDAGQDIKAKYPLREARIDVSDIPGKPGFYKAVAYLKPHFQLEGLTASLRLVADLPPPAQG</sequence>
<dbReference type="InterPro" id="IPR044032">
    <property type="entry name" value="TssC1_C"/>
</dbReference>
<dbReference type="RefSeq" id="WP_034162666.1">
    <property type="nucleotide sequence ID" value="NZ_CP006664.1"/>
</dbReference>
<proteinExistence type="predicted"/>
<evidence type="ECO:0000259" key="1">
    <source>
        <dbReference type="Pfam" id="PF05943"/>
    </source>
</evidence>
<dbReference type="PANTHER" id="PTHR35565">
    <property type="entry name" value="CYTOPLASMIC PROTEIN-RELATED"/>
    <property type="match status" value="1"/>
</dbReference>
<reference evidence="3 4" key="1">
    <citation type="journal article" date="2012" name="PLoS ONE">
        <title>Edwardsiella comparative phylogenomics reveal the new intra/inter-species taxonomic relationships, virulence evolution and niche adaptation mechanisms.</title>
        <authorList>
            <person name="Yang M."/>
            <person name="Lv Y."/>
            <person name="Xiao J."/>
            <person name="Wu H."/>
            <person name="Zheng H."/>
            <person name="Liu Q."/>
            <person name="Zhang Y."/>
            <person name="Wang Q."/>
        </authorList>
    </citation>
    <scope>NUCLEOTIDE SEQUENCE [LARGE SCALE GENOMIC DNA]</scope>
    <source>
        <strain evidence="4">080813</strain>
    </source>
</reference>
<dbReference type="NCBIfam" id="TIGR03355">
    <property type="entry name" value="VI_chp_2"/>
    <property type="match status" value="1"/>
</dbReference>
<dbReference type="InterPro" id="IPR044031">
    <property type="entry name" value="TssC1_N"/>
</dbReference>
<accession>A0A076LEH3</accession>
<evidence type="ECO:0000313" key="3">
    <source>
        <dbReference type="EMBL" id="AIJ06940.1"/>
    </source>
</evidence>
<dbReference type="KEGG" id="ete:ETEE_0462"/>